<evidence type="ECO:0000259" key="4">
    <source>
        <dbReference type="Pfam" id="PF13439"/>
    </source>
</evidence>
<dbReference type="InterPro" id="IPR011875">
    <property type="entry name" value="M1P_synthase"/>
</dbReference>
<dbReference type="InterPro" id="IPR001296">
    <property type="entry name" value="Glyco_trans_1"/>
</dbReference>
<evidence type="ECO:0000256" key="1">
    <source>
        <dbReference type="ARBA" id="ARBA00022676"/>
    </source>
</evidence>
<evidence type="ECO:0000256" key="2">
    <source>
        <dbReference type="ARBA" id="ARBA00022679"/>
    </source>
</evidence>
<organism evidence="5 6">
    <name type="scientific">Actinomyces ruminicola</name>
    <dbReference type="NCBI Taxonomy" id="332524"/>
    <lineage>
        <taxon>Bacteria</taxon>
        <taxon>Bacillati</taxon>
        <taxon>Actinomycetota</taxon>
        <taxon>Actinomycetes</taxon>
        <taxon>Actinomycetales</taxon>
        <taxon>Actinomycetaceae</taxon>
        <taxon>Actinomyces</taxon>
    </lineage>
</organism>
<dbReference type="PANTHER" id="PTHR45947">
    <property type="entry name" value="SULFOQUINOVOSYL TRANSFERASE SQD2"/>
    <property type="match status" value="1"/>
</dbReference>
<gene>
    <name evidence="5" type="ORF">SAMN04487766_10694</name>
</gene>
<evidence type="ECO:0000313" key="6">
    <source>
        <dbReference type="Proteomes" id="UP000199671"/>
    </source>
</evidence>
<dbReference type="Gene3D" id="3.40.50.2000">
    <property type="entry name" value="Glycogen Phosphorylase B"/>
    <property type="match status" value="2"/>
</dbReference>
<reference evidence="5 6" key="1">
    <citation type="submission" date="2016-10" db="EMBL/GenBank/DDBJ databases">
        <authorList>
            <person name="de Groot N.N."/>
        </authorList>
    </citation>
    <scope>NUCLEOTIDE SEQUENCE [LARGE SCALE GENOMIC DNA]</scope>
    <source>
        <strain evidence="5 6">KPR-7B</strain>
    </source>
</reference>
<dbReference type="Pfam" id="PF13439">
    <property type="entry name" value="Glyco_transf_4"/>
    <property type="match status" value="1"/>
</dbReference>
<dbReference type="GO" id="GO:1901137">
    <property type="term" value="P:carbohydrate derivative biosynthetic process"/>
    <property type="evidence" value="ECO:0007669"/>
    <property type="project" value="UniProtKB-ARBA"/>
</dbReference>
<name>A0A1G9VQ53_9ACTO</name>
<keyword evidence="1" id="KW-0328">Glycosyltransferase</keyword>
<dbReference type="GO" id="GO:0016757">
    <property type="term" value="F:glycosyltransferase activity"/>
    <property type="evidence" value="ECO:0007669"/>
    <property type="project" value="UniProtKB-KW"/>
</dbReference>
<dbReference type="GO" id="GO:0009250">
    <property type="term" value="P:glucan biosynthetic process"/>
    <property type="evidence" value="ECO:0007669"/>
    <property type="project" value="InterPro"/>
</dbReference>
<dbReference type="InterPro" id="IPR028098">
    <property type="entry name" value="Glyco_trans_4-like_N"/>
</dbReference>
<proteinExistence type="predicted"/>
<feature type="domain" description="Glycosyltransferase subfamily 4-like N-terminal" evidence="4">
    <location>
        <begin position="25"/>
        <end position="193"/>
    </location>
</feature>
<dbReference type="Proteomes" id="UP000199671">
    <property type="component" value="Unassembled WGS sequence"/>
</dbReference>
<evidence type="ECO:0000313" key="5">
    <source>
        <dbReference type="EMBL" id="SDM74237.1"/>
    </source>
</evidence>
<dbReference type="Pfam" id="PF00534">
    <property type="entry name" value="Glycos_transf_1"/>
    <property type="match status" value="1"/>
</dbReference>
<dbReference type="SUPFAM" id="SSF53756">
    <property type="entry name" value="UDP-Glycosyltransferase/glycogen phosphorylase"/>
    <property type="match status" value="1"/>
</dbReference>
<keyword evidence="2" id="KW-0808">Transferase</keyword>
<dbReference type="InterPro" id="IPR050194">
    <property type="entry name" value="Glycosyltransferase_grp1"/>
</dbReference>
<sequence length="420" mass="45190">MTEETTISDGLRVDLLTKEYPPFIYGGAGVHVNELAKVLRPLADVRVHAFGGPREPGTEGADAGVTGYPEVAELEGANAALRTFGVDLEMVPGVEGADIVHSHTWYANLAGHLAGLLYGIPHILSAHSLEPMRPWKAEQLGGGYALSSWAEQQAYEGASAIIAVSNGMRADILKSYPNVDPERVKVVHNGIDLAGWAKPDDAEFEALAAQVRDRYGIDTSRPTVVFVGRITRQKGLPHLLRAVEKLPEQVQVILCAGAPDTPEIKAEVDAAVAALQGQRTGVIMIEEMLPHRELQAVLAASDVFVCPSVYEPLGIVNLEAMAMGLPVVGSATGGIPDVIVDGETGYLVPIEQLQDGTGTPIDPEQFATDLAERLSDLVMDADKSQQMGRAARKRVEEHFSWTAIADRTMEVYRWALANPR</sequence>
<accession>A0A1G9VQ53</accession>
<protein>
    <submittedName>
        <fullName evidence="5">Glycogen synthase (ADP-glucose)</fullName>
    </submittedName>
</protein>
<dbReference type="CDD" id="cd03801">
    <property type="entry name" value="GT4_PimA-like"/>
    <property type="match status" value="1"/>
</dbReference>
<dbReference type="AlphaFoldDB" id="A0A1G9VQ53"/>
<evidence type="ECO:0000259" key="3">
    <source>
        <dbReference type="Pfam" id="PF00534"/>
    </source>
</evidence>
<dbReference type="PANTHER" id="PTHR45947:SF3">
    <property type="entry name" value="SULFOQUINOVOSYL TRANSFERASE SQD2"/>
    <property type="match status" value="1"/>
</dbReference>
<feature type="domain" description="Glycosyl transferase family 1" evidence="3">
    <location>
        <begin position="212"/>
        <end position="394"/>
    </location>
</feature>
<dbReference type="NCBIfam" id="TIGR02149">
    <property type="entry name" value="glgA_Coryne"/>
    <property type="match status" value="1"/>
</dbReference>
<dbReference type="EMBL" id="FNHU01000006">
    <property type="protein sequence ID" value="SDM74237.1"/>
    <property type="molecule type" value="Genomic_DNA"/>
</dbReference>